<keyword evidence="4" id="KW-1185">Reference proteome</keyword>
<evidence type="ECO:0000256" key="1">
    <source>
        <dbReference type="SAM" id="MobiDB-lite"/>
    </source>
</evidence>
<gene>
    <name evidence="3" type="ORF">PRZ01_06210</name>
</gene>
<dbReference type="Gene3D" id="3.30.160.670">
    <property type="match status" value="1"/>
</dbReference>
<reference evidence="3 4" key="1">
    <citation type="submission" date="2022-10" db="EMBL/GenBank/DDBJ databases">
        <title>paucibacter sp. hw8 Genome sequencing.</title>
        <authorList>
            <person name="Park S."/>
        </authorList>
    </citation>
    <scope>NUCLEOTIDE SEQUENCE [LARGE SCALE GENOMIC DNA]</scope>
    <source>
        <strain evidence="4">hw8</strain>
    </source>
</reference>
<evidence type="ECO:0000313" key="4">
    <source>
        <dbReference type="Proteomes" id="UP001219862"/>
    </source>
</evidence>
<dbReference type="Pfam" id="PF13590">
    <property type="entry name" value="DUF4136"/>
    <property type="match status" value="1"/>
</dbReference>
<name>A0ABT5KPE4_9BURK</name>
<feature type="compositionally biased region" description="Pro residues" evidence="1">
    <location>
        <begin position="227"/>
        <end position="237"/>
    </location>
</feature>
<dbReference type="Proteomes" id="UP001219862">
    <property type="component" value="Unassembled WGS sequence"/>
</dbReference>
<dbReference type="RefSeq" id="WP_273595896.1">
    <property type="nucleotide sequence ID" value="NZ_JAQQXS010000004.1"/>
</dbReference>
<accession>A0ABT5KPE4</accession>
<proteinExistence type="predicted"/>
<dbReference type="InterPro" id="IPR025411">
    <property type="entry name" value="DUF4136"/>
</dbReference>
<feature type="domain" description="DUF4136" evidence="2">
    <location>
        <begin position="39"/>
        <end position="202"/>
    </location>
</feature>
<sequence length="237" mass="25902">MNRRRLFTASLVGWAAVAVLGLSACNGIYTVSSEVSTYGNWTPERKPGSYAFDRLPSQQMPGDAAEVQTRMEEGARAAMAKAGFTETPDTQAADYLVTLGVRVNASDRAPWDDPLWWRWHGNYTAWRYGFGYGYALGPRRGGIPFPGDPLMDRRFDRAVAVLVRDRKTAEPLYEARASNEGVSPGDRALIGAMFDAAMSDFPQVDPKPRRVTVQVNTQAQVQAPAQAPVPAPASAPH</sequence>
<evidence type="ECO:0000259" key="2">
    <source>
        <dbReference type="Pfam" id="PF13590"/>
    </source>
</evidence>
<organism evidence="3 4">
    <name type="scientific">Roseateles koreensis</name>
    <dbReference type="NCBI Taxonomy" id="2987526"/>
    <lineage>
        <taxon>Bacteria</taxon>
        <taxon>Pseudomonadati</taxon>
        <taxon>Pseudomonadota</taxon>
        <taxon>Betaproteobacteria</taxon>
        <taxon>Burkholderiales</taxon>
        <taxon>Sphaerotilaceae</taxon>
        <taxon>Roseateles</taxon>
    </lineage>
</organism>
<feature type="region of interest" description="Disordered" evidence="1">
    <location>
        <begin position="218"/>
        <end position="237"/>
    </location>
</feature>
<dbReference type="PROSITE" id="PS51257">
    <property type="entry name" value="PROKAR_LIPOPROTEIN"/>
    <property type="match status" value="1"/>
</dbReference>
<protein>
    <submittedName>
        <fullName evidence="3">DUF4136 domain-containing protein</fullName>
    </submittedName>
</protein>
<evidence type="ECO:0000313" key="3">
    <source>
        <dbReference type="EMBL" id="MDC8784781.1"/>
    </source>
</evidence>
<dbReference type="EMBL" id="JAQQXS010000004">
    <property type="protein sequence ID" value="MDC8784781.1"/>
    <property type="molecule type" value="Genomic_DNA"/>
</dbReference>
<comment type="caution">
    <text evidence="3">The sequence shown here is derived from an EMBL/GenBank/DDBJ whole genome shotgun (WGS) entry which is preliminary data.</text>
</comment>